<protein>
    <recommendedName>
        <fullName evidence="3 7">3-deoxy-D-manno-octulosonic acid transferase</fullName>
        <shortName evidence="7">Kdo transferase</shortName>
        <ecNumber evidence="2 7">2.4.99.12</ecNumber>
    </recommendedName>
    <alternativeName>
        <fullName evidence="5 7">Lipid IV(A) 3-deoxy-D-manno-octulosonic acid transferase</fullName>
    </alternativeName>
</protein>
<name>A0ABV5CC59_9SPHI</name>
<reference evidence="9 10" key="1">
    <citation type="submission" date="2024-04" db="EMBL/GenBank/DDBJ databases">
        <title>Albibacterium profundi sp. nov., isolated from sediment of the Challenger Deep of Mariana Trench.</title>
        <authorList>
            <person name="Wang Y."/>
        </authorList>
    </citation>
    <scope>NUCLEOTIDE SEQUENCE [LARGE SCALE GENOMIC DNA]</scope>
    <source>
        <strain evidence="9 10">RHL897</strain>
    </source>
</reference>
<comment type="catalytic activity">
    <reaction evidence="6 7">
        <text>lipid IVA (E. coli) + CMP-3-deoxy-beta-D-manno-octulosonate = alpha-Kdo-(2-&gt;6)-lipid IVA (E. coli) + CMP + H(+)</text>
        <dbReference type="Rhea" id="RHEA:28066"/>
        <dbReference type="ChEBI" id="CHEBI:15378"/>
        <dbReference type="ChEBI" id="CHEBI:58603"/>
        <dbReference type="ChEBI" id="CHEBI:60364"/>
        <dbReference type="ChEBI" id="CHEBI:60377"/>
        <dbReference type="ChEBI" id="CHEBI:85987"/>
        <dbReference type="EC" id="2.4.99.12"/>
    </reaction>
</comment>
<dbReference type="SUPFAM" id="SSF53756">
    <property type="entry name" value="UDP-Glycosyltransferase/glycogen phosphorylase"/>
    <property type="match status" value="1"/>
</dbReference>
<dbReference type="Pfam" id="PF04413">
    <property type="entry name" value="Glycos_transf_N"/>
    <property type="match status" value="1"/>
</dbReference>
<evidence type="ECO:0000256" key="3">
    <source>
        <dbReference type="ARBA" id="ARBA00019077"/>
    </source>
</evidence>
<evidence type="ECO:0000256" key="1">
    <source>
        <dbReference type="ARBA" id="ARBA00004713"/>
    </source>
</evidence>
<dbReference type="Proteomes" id="UP001580928">
    <property type="component" value="Unassembled WGS sequence"/>
</dbReference>
<evidence type="ECO:0000313" key="9">
    <source>
        <dbReference type="EMBL" id="MFB5945151.1"/>
    </source>
</evidence>
<dbReference type="InterPro" id="IPR038107">
    <property type="entry name" value="Glycos_transf_N_sf"/>
</dbReference>
<dbReference type="Gene3D" id="3.40.50.2000">
    <property type="entry name" value="Glycogen Phosphorylase B"/>
    <property type="match status" value="1"/>
</dbReference>
<dbReference type="InterPro" id="IPR039901">
    <property type="entry name" value="Kdotransferase"/>
</dbReference>
<comment type="function">
    <text evidence="7">Involved in lipopolysaccharide (LPS) biosynthesis. Catalyzes the transfer of 3-deoxy-D-manno-octulosonate (Kdo) residue(s) from CMP-Kdo to lipid IV(A), the tetraacyldisaccharide-1,4'-bisphosphate precursor of lipid A.</text>
</comment>
<evidence type="ECO:0000256" key="2">
    <source>
        <dbReference type="ARBA" id="ARBA00012621"/>
    </source>
</evidence>
<evidence type="ECO:0000313" key="10">
    <source>
        <dbReference type="Proteomes" id="UP001580928"/>
    </source>
</evidence>
<keyword evidence="4 7" id="KW-0808">Transferase</keyword>
<keyword evidence="7" id="KW-1003">Cell membrane</keyword>
<dbReference type="PANTHER" id="PTHR42755">
    <property type="entry name" value="3-DEOXY-MANNO-OCTULOSONATE CYTIDYLYLTRANSFERASE"/>
    <property type="match status" value="1"/>
</dbReference>
<dbReference type="InterPro" id="IPR007507">
    <property type="entry name" value="Glycos_transf_N"/>
</dbReference>
<accession>A0ABV5CC59</accession>
<evidence type="ECO:0000256" key="7">
    <source>
        <dbReference type="RuleBase" id="RU365103"/>
    </source>
</evidence>
<organism evidence="9 10">
    <name type="scientific">Albibacterium profundi</name>
    <dbReference type="NCBI Taxonomy" id="3134906"/>
    <lineage>
        <taxon>Bacteria</taxon>
        <taxon>Pseudomonadati</taxon>
        <taxon>Bacteroidota</taxon>
        <taxon>Sphingobacteriia</taxon>
        <taxon>Sphingobacteriales</taxon>
        <taxon>Sphingobacteriaceae</taxon>
        <taxon>Albibacterium</taxon>
    </lineage>
</organism>
<sequence>MTVLYSIGISFFHFLIRVGAIFGNKAKKWVDGRKGLLEKIKNEVDSSRKHSWFHFASLGEFEQGRSVLEEFKKRFPDKSIVITFFSPSGYEIRRNYSLADHVFYLPADSRSNAKRFVALINPEMVFFTKYDYWLFYFRELKAKNIPLYMVSAIYRPDQVFFKWYGGLFRQMLSYISHFFVQNQESVRLLKGIGFDNVSLSGDTRFDRVVKIAKNVRELPVISYFATGHRVMVAGSTWPQDLERLLALHQVFPDWKLIIAPHEVNKESIDYTRKIFSSGILFSELSDYMHTEQLKRDQSKQREVDMDLAYHDTDTEADMIPEHKSPILIIDNVGMLSSLYGYGDIAYIGGGFGVGIHNTLEAAAYGMPVIFGPNYHKFQEAKDLIQAKAAYSISNERELILVMDELMDYKVRIEAGNRAVGYVQQQAGATERIMGFVEDQLS</sequence>
<dbReference type="RefSeq" id="WP_375556695.1">
    <property type="nucleotide sequence ID" value="NZ_JBBVGT010000002.1"/>
</dbReference>
<evidence type="ECO:0000259" key="8">
    <source>
        <dbReference type="Pfam" id="PF04413"/>
    </source>
</evidence>
<comment type="similarity">
    <text evidence="7">Belongs to the glycosyltransferase group 1 family.</text>
</comment>
<evidence type="ECO:0000256" key="5">
    <source>
        <dbReference type="ARBA" id="ARBA00031445"/>
    </source>
</evidence>
<comment type="subcellular location">
    <subcellularLocation>
        <location evidence="7">Cell membrane</location>
    </subcellularLocation>
</comment>
<gene>
    <name evidence="9" type="ORF">WKR92_04825</name>
</gene>
<dbReference type="EC" id="2.4.99.12" evidence="2 7"/>
<keyword evidence="7" id="KW-0472">Membrane</keyword>
<keyword evidence="10" id="KW-1185">Reference proteome</keyword>
<evidence type="ECO:0000256" key="4">
    <source>
        <dbReference type="ARBA" id="ARBA00022679"/>
    </source>
</evidence>
<dbReference type="PANTHER" id="PTHR42755:SF1">
    <property type="entry name" value="3-DEOXY-D-MANNO-OCTULOSONIC ACID TRANSFERASE, MITOCHONDRIAL-RELATED"/>
    <property type="match status" value="1"/>
</dbReference>
<comment type="pathway">
    <text evidence="1 7">Bacterial outer membrane biogenesis; LPS core biosynthesis.</text>
</comment>
<dbReference type="EMBL" id="JBBVGT010000002">
    <property type="protein sequence ID" value="MFB5945151.1"/>
    <property type="molecule type" value="Genomic_DNA"/>
</dbReference>
<feature type="domain" description="3-deoxy-D-manno-octulosonic-acid transferase N-terminal" evidence="8">
    <location>
        <begin position="45"/>
        <end position="206"/>
    </location>
</feature>
<keyword evidence="7" id="KW-0448">Lipopolysaccharide biosynthesis</keyword>
<dbReference type="Gene3D" id="3.40.50.11720">
    <property type="entry name" value="3-Deoxy-D-manno-octulosonic-acid transferase, N-terminal domain"/>
    <property type="match status" value="1"/>
</dbReference>
<proteinExistence type="inferred from homology"/>
<evidence type="ECO:0000256" key="6">
    <source>
        <dbReference type="ARBA" id="ARBA00049183"/>
    </source>
</evidence>
<comment type="caution">
    <text evidence="9">The sequence shown here is derived from an EMBL/GenBank/DDBJ whole genome shotgun (WGS) entry which is preliminary data.</text>
</comment>